<evidence type="ECO:0000313" key="3">
    <source>
        <dbReference type="Proteomes" id="UP000887560"/>
    </source>
</evidence>
<feature type="compositionally biased region" description="Low complexity" evidence="1">
    <location>
        <begin position="24"/>
        <end position="38"/>
    </location>
</feature>
<reference evidence="4" key="1">
    <citation type="submission" date="2022-11" db="UniProtKB">
        <authorList>
            <consortium name="WormBaseParasite"/>
        </authorList>
    </citation>
    <scope>IDENTIFICATION</scope>
</reference>
<evidence type="ECO:0000256" key="2">
    <source>
        <dbReference type="SAM" id="SignalP"/>
    </source>
</evidence>
<keyword evidence="3" id="KW-1185">Reference proteome</keyword>
<dbReference type="AlphaFoldDB" id="A0A915NGI9"/>
<dbReference type="Proteomes" id="UP000887560">
    <property type="component" value="Unplaced"/>
</dbReference>
<evidence type="ECO:0000256" key="1">
    <source>
        <dbReference type="SAM" id="MobiDB-lite"/>
    </source>
</evidence>
<name>A0A915NGI9_9BILA</name>
<feature type="compositionally biased region" description="Polar residues" evidence="1">
    <location>
        <begin position="39"/>
        <end position="48"/>
    </location>
</feature>
<protein>
    <submittedName>
        <fullName evidence="4">Uncharacterized protein</fullName>
    </submittedName>
</protein>
<organism evidence="3 4">
    <name type="scientific">Meloidogyne floridensis</name>
    <dbReference type="NCBI Taxonomy" id="298350"/>
    <lineage>
        <taxon>Eukaryota</taxon>
        <taxon>Metazoa</taxon>
        <taxon>Ecdysozoa</taxon>
        <taxon>Nematoda</taxon>
        <taxon>Chromadorea</taxon>
        <taxon>Rhabditida</taxon>
        <taxon>Tylenchina</taxon>
        <taxon>Tylenchomorpha</taxon>
        <taxon>Tylenchoidea</taxon>
        <taxon>Meloidogynidae</taxon>
        <taxon>Meloidogyninae</taxon>
        <taxon>Meloidogyne</taxon>
    </lineage>
</organism>
<keyword evidence="2" id="KW-0732">Signal</keyword>
<accession>A0A915NGI9</accession>
<feature type="chain" id="PRO_5038058883" evidence="2">
    <location>
        <begin position="21"/>
        <end position="127"/>
    </location>
</feature>
<feature type="region of interest" description="Disordered" evidence="1">
    <location>
        <begin position="24"/>
        <end position="91"/>
    </location>
</feature>
<dbReference type="WBParaSite" id="scf7180000416191.g144">
    <property type="protein sequence ID" value="scf7180000416191.g144"/>
    <property type="gene ID" value="scf7180000416191.g144"/>
</dbReference>
<feature type="signal peptide" evidence="2">
    <location>
        <begin position="1"/>
        <end position="20"/>
    </location>
</feature>
<feature type="compositionally biased region" description="Polar residues" evidence="1">
    <location>
        <begin position="59"/>
        <end position="91"/>
    </location>
</feature>
<sequence length="127" mass="13787">MSKFFFPLVFTLASIYFVNTSSSTQSTMTSHHTNQHSSRNGNSRSTGTGVSGVVRPNSERSVNQPGNYGNSHSTGSEASVNAPPNSERSVNQPEVIHLIKILGPSNIQGPSNNDYVDYLYKTTMGYL</sequence>
<proteinExistence type="predicted"/>
<evidence type="ECO:0000313" key="4">
    <source>
        <dbReference type="WBParaSite" id="scf7180000416191.g144"/>
    </source>
</evidence>